<protein>
    <recommendedName>
        <fullName evidence="9">Gustatory receptor</fullName>
    </recommendedName>
</protein>
<dbReference type="Pfam" id="PF08395">
    <property type="entry name" value="7tm_7"/>
    <property type="match status" value="1"/>
</dbReference>
<evidence type="ECO:0008006" key="9">
    <source>
        <dbReference type="Google" id="ProtNLM"/>
    </source>
</evidence>
<dbReference type="InterPro" id="IPR013604">
    <property type="entry name" value="7TM_chemorcpt"/>
</dbReference>
<evidence type="ECO:0000313" key="8">
    <source>
        <dbReference type="Proteomes" id="UP000192578"/>
    </source>
</evidence>
<keyword evidence="4 6" id="KW-0472">Membrane</keyword>
<accession>A0A1W0XCP2</accession>
<evidence type="ECO:0000256" key="3">
    <source>
        <dbReference type="ARBA" id="ARBA00022989"/>
    </source>
</evidence>
<sequence length="501" mass="56006">MTAVYKTTADYGLSWKILCALTFLKSCEQDVDKPPGKRFCSKTFRPHQLCTQLWHGVKILWYGLYLPVTILRQLSQIIYLLTGPELTFMKVLDLLRWRTKHIAYSIIVYALQFRQSQLHKVVRNRQLLLATAFQNCSKTVVVTTLKQVERFEVIITVVSAVSLVLAYQQTEVEFWVFEIRNTTATKTIWPIASTIQFPAQVYAGIRFVRVLREAVAPSGRVDRVPSERVDGVPSGRVDGVPPGRMDGVLSGRVDGVPSERVDGVPSGRVDGVPSGRVDGVPSGRVDGVLSERVDGVPSERVDGVLSGRVDGVPSGRLDGVLFGRLNGKNNREDREIIAFQQQLDVVESYHDALEETFRLMFLLHSGASVLLAAGLIGEMTSGVALKWTALFVAAFQTSWNVLFLIGIPAILCNNFKEEGEKLLQTIMQRMKTSKHVSHETQRCSARRVEFKIDLLTLRRENTFGFTAAGFFALDRTFVATLLGVLLTYALLIQQFLSEPRK</sequence>
<dbReference type="EMBL" id="MTYJ01000003">
    <property type="protein sequence ID" value="OQV25263.1"/>
    <property type="molecule type" value="Genomic_DNA"/>
</dbReference>
<evidence type="ECO:0000256" key="5">
    <source>
        <dbReference type="SAM" id="MobiDB-lite"/>
    </source>
</evidence>
<gene>
    <name evidence="7" type="ORF">BV898_00947</name>
</gene>
<feature type="transmembrane region" description="Helical" evidence="6">
    <location>
        <begin position="463"/>
        <end position="491"/>
    </location>
</feature>
<organism evidence="7 8">
    <name type="scientific">Hypsibius exemplaris</name>
    <name type="common">Freshwater tardigrade</name>
    <dbReference type="NCBI Taxonomy" id="2072580"/>
    <lineage>
        <taxon>Eukaryota</taxon>
        <taxon>Metazoa</taxon>
        <taxon>Ecdysozoa</taxon>
        <taxon>Tardigrada</taxon>
        <taxon>Eutardigrada</taxon>
        <taxon>Parachela</taxon>
        <taxon>Hypsibioidea</taxon>
        <taxon>Hypsibiidae</taxon>
        <taxon>Hypsibius</taxon>
    </lineage>
</organism>
<dbReference type="OrthoDB" id="9937185at2759"/>
<comment type="caution">
    <text evidence="7">The sequence shown here is derived from an EMBL/GenBank/DDBJ whole genome shotgun (WGS) entry which is preliminary data.</text>
</comment>
<name>A0A1W0XCP2_HYPEX</name>
<proteinExistence type="predicted"/>
<keyword evidence="2 6" id="KW-0812">Transmembrane</keyword>
<evidence type="ECO:0000256" key="4">
    <source>
        <dbReference type="ARBA" id="ARBA00023136"/>
    </source>
</evidence>
<dbReference type="GO" id="GO:0016020">
    <property type="term" value="C:membrane"/>
    <property type="evidence" value="ECO:0007669"/>
    <property type="project" value="UniProtKB-SubCell"/>
</dbReference>
<evidence type="ECO:0000256" key="2">
    <source>
        <dbReference type="ARBA" id="ARBA00022692"/>
    </source>
</evidence>
<dbReference type="Proteomes" id="UP000192578">
    <property type="component" value="Unassembled WGS sequence"/>
</dbReference>
<evidence type="ECO:0000313" key="7">
    <source>
        <dbReference type="EMBL" id="OQV25263.1"/>
    </source>
</evidence>
<feature type="region of interest" description="Disordered" evidence="5">
    <location>
        <begin position="223"/>
        <end position="283"/>
    </location>
</feature>
<reference evidence="8" key="1">
    <citation type="submission" date="2017-01" db="EMBL/GenBank/DDBJ databases">
        <title>Comparative genomics of anhydrobiosis in the tardigrade Hypsibius dujardini.</title>
        <authorList>
            <person name="Yoshida Y."/>
            <person name="Koutsovoulos G."/>
            <person name="Laetsch D."/>
            <person name="Stevens L."/>
            <person name="Kumar S."/>
            <person name="Horikawa D."/>
            <person name="Ishino K."/>
            <person name="Komine S."/>
            <person name="Tomita M."/>
            <person name="Blaxter M."/>
            <person name="Arakawa K."/>
        </authorList>
    </citation>
    <scope>NUCLEOTIDE SEQUENCE [LARGE SCALE GENOMIC DNA]</scope>
    <source>
        <strain evidence="8">Z151</strain>
    </source>
</reference>
<keyword evidence="3 6" id="KW-1133">Transmembrane helix</keyword>
<dbReference type="AlphaFoldDB" id="A0A1W0XCP2"/>
<keyword evidence="8" id="KW-1185">Reference proteome</keyword>
<evidence type="ECO:0000256" key="1">
    <source>
        <dbReference type="ARBA" id="ARBA00004141"/>
    </source>
</evidence>
<dbReference type="GO" id="GO:0050909">
    <property type="term" value="P:sensory perception of taste"/>
    <property type="evidence" value="ECO:0007669"/>
    <property type="project" value="InterPro"/>
</dbReference>
<comment type="subcellular location">
    <subcellularLocation>
        <location evidence="1">Membrane</location>
        <topology evidence="1">Multi-pass membrane protein</topology>
    </subcellularLocation>
</comment>
<feature type="transmembrane region" description="Helical" evidence="6">
    <location>
        <begin position="389"/>
        <end position="411"/>
    </location>
</feature>
<evidence type="ECO:0000256" key="6">
    <source>
        <dbReference type="SAM" id="Phobius"/>
    </source>
</evidence>
<feature type="transmembrane region" description="Helical" evidence="6">
    <location>
        <begin position="357"/>
        <end position="377"/>
    </location>
</feature>